<evidence type="ECO:0000313" key="1">
    <source>
        <dbReference type="EMBL" id="GIZ04681.1"/>
    </source>
</evidence>
<name>A0AAV4YB12_CAEEX</name>
<reference evidence="1 2" key="1">
    <citation type="submission" date="2021-06" db="EMBL/GenBank/DDBJ databases">
        <title>Caerostris extrusa draft genome.</title>
        <authorList>
            <person name="Kono N."/>
            <person name="Arakawa K."/>
        </authorList>
    </citation>
    <scope>NUCLEOTIDE SEQUENCE [LARGE SCALE GENOMIC DNA]</scope>
</reference>
<proteinExistence type="predicted"/>
<dbReference type="AlphaFoldDB" id="A0AAV4YB12"/>
<keyword evidence="2" id="KW-1185">Reference proteome</keyword>
<sequence>MATGIFSYSNRWGFKSISNLLEALLFPPISRFKTLHANRLVFPLDPPKRALPPPGSSTVLERGRTLGWRTALSVSSHPHAHHVAIPGKWISDFGRPPLPPTLYPPTSIFSRERKLIKRMEGKGKKNRRKKVSEKIV</sequence>
<comment type="caution">
    <text evidence="1">The sequence shown here is derived from an EMBL/GenBank/DDBJ whole genome shotgun (WGS) entry which is preliminary data.</text>
</comment>
<organism evidence="1 2">
    <name type="scientific">Caerostris extrusa</name>
    <name type="common">Bark spider</name>
    <name type="synonym">Caerostris bankana</name>
    <dbReference type="NCBI Taxonomy" id="172846"/>
    <lineage>
        <taxon>Eukaryota</taxon>
        <taxon>Metazoa</taxon>
        <taxon>Ecdysozoa</taxon>
        <taxon>Arthropoda</taxon>
        <taxon>Chelicerata</taxon>
        <taxon>Arachnida</taxon>
        <taxon>Araneae</taxon>
        <taxon>Araneomorphae</taxon>
        <taxon>Entelegynae</taxon>
        <taxon>Araneoidea</taxon>
        <taxon>Araneidae</taxon>
        <taxon>Caerostris</taxon>
    </lineage>
</organism>
<evidence type="ECO:0000313" key="2">
    <source>
        <dbReference type="Proteomes" id="UP001054945"/>
    </source>
</evidence>
<dbReference type="Proteomes" id="UP001054945">
    <property type="component" value="Unassembled WGS sequence"/>
</dbReference>
<gene>
    <name evidence="1" type="ORF">CEXT_695671</name>
</gene>
<accession>A0AAV4YB12</accession>
<dbReference type="EMBL" id="BPLR01001781">
    <property type="protein sequence ID" value="GIZ04681.1"/>
    <property type="molecule type" value="Genomic_DNA"/>
</dbReference>
<protein>
    <submittedName>
        <fullName evidence="1">Uncharacterized protein</fullName>
    </submittedName>
</protein>